<name>A0ACA9JY02_9GLOM</name>
<protein>
    <submittedName>
        <fullName evidence="1">12902_t:CDS:1</fullName>
    </submittedName>
</protein>
<sequence length="340" mass="39261">MSLQETLLTQFQENPLNWFLSGFLIYVIYSYLSPVPYNLPVARHAETTVFREYIPKQLREYDGRTSQTKIYIGVCGNVFDVTKGRNFYGPDGPYGNFAGRDASRGLAKNSFDMDVLTPIDQPLDTLEDLTRDEIESLNDWHAHFAGKYQLVGKLVNDSDKIEFKGSNTSNSQKWDVGFWIQRNDIDDFQTIRPQVASSLFFKHNTALGPPYQILVDTNFINFSIQNKLELVQAMMDCLYAKCIPCITDCVMAELEKLGPKYRIALRVARDSRFERLPCTHKGTYADDCLVRRVMQHKCYIVATCDKDLKRRIRKIPGIPIMYISKRKYTIERLPETYGAY</sequence>
<accession>A0ACA9JY02</accession>
<gene>
    <name evidence="1" type="ORF">SPELUC_LOCUS207</name>
</gene>
<proteinExistence type="predicted"/>
<comment type="caution">
    <text evidence="1">The sequence shown here is derived from an EMBL/GenBank/DDBJ whole genome shotgun (WGS) entry which is preliminary data.</text>
</comment>
<organism evidence="1 2">
    <name type="scientific">Cetraspora pellucida</name>
    <dbReference type="NCBI Taxonomy" id="1433469"/>
    <lineage>
        <taxon>Eukaryota</taxon>
        <taxon>Fungi</taxon>
        <taxon>Fungi incertae sedis</taxon>
        <taxon>Mucoromycota</taxon>
        <taxon>Glomeromycotina</taxon>
        <taxon>Glomeromycetes</taxon>
        <taxon>Diversisporales</taxon>
        <taxon>Gigasporaceae</taxon>
        <taxon>Cetraspora</taxon>
    </lineage>
</organism>
<evidence type="ECO:0000313" key="2">
    <source>
        <dbReference type="Proteomes" id="UP000789366"/>
    </source>
</evidence>
<reference evidence="1" key="1">
    <citation type="submission" date="2021-06" db="EMBL/GenBank/DDBJ databases">
        <authorList>
            <person name="Kallberg Y."/>
            <person name="Tangrot J."/>
            <person name="Rosling A."/>
        </authorList>
    </citation>
    <scope>NUCLEOTIDE SEQUENCE</scope>
    <source>
        <strain evidence="1">28 12/20/2015</strain>
    </source>
</reference>
<evidence type="ECO:0000313" key="1">
    <source>
        <dbReference type="EMBL" id="CAG8441443.1"/>
    </source>
</evidence>
<dbReference type="Proteomes" id="UP000789366">
    <property type="component" value="Unassembled WGS sequence"/>
</dbReference>
<dbReference type="EMBL" id="CAJVPW010000057">
    <property type="protein sequence ID" value="CAG8441443.1"/>
    <property type="molecule type" value="Genomic_DNA"/>
</dbReference>
<keyword evidence="2" id="KW-1185">Reference proteome</keyword>